<keyword evidence="2" id="KW-0732">Signal</keyword>
<evidence type="ECO:0000313" key="4">
    <source>
        <dbReference type="Proteomes" id="UP000192596"/>
    </source>
</evidence>
<gene>
    <name evidence="3" type="ORF">B0A48_10611</name>
</gene>
<feature type="compositionally biased region" description="Low complexity" evidence="1">
    <location>
        <begin position="561"/>
        <end position="583"/>
    </location>
</feature>
<proteinExistence type="predicted"/>
<feature type="region of interest" description="Disordered" evidence="1">
    <location>
        <begin position="36"/>
        <end position="63"/>
    </location>
</feature>
<organism evidence="3 4">
    <name type="scientific">Cryoendolithus antarcticus</name>
    <dbReference type="NCBI Taxonomy" id="1507870"/>
    <lineage>
        <taxon>Eukaryota</taxon>
        <taxon>Fungi</taxon>
        <taxon>Dikarya</taxon>
        <taxon>Ascomycota</taxon>
        <taxon>Pezizomycotina</taxon>
        <taxon>Dothideomycetes</taxon>
        <taxon>Dothideomycetidae</taxon>
        <taxon>Cladosporiales</taxon>
        <taxon>Cladosporiaceae</taxon>
        <taxon>Cryoendolithus</taxon>
    </lineage>
</organism>
<keyword evidence="4" id="KW-1185">Reference proteome</keyword>
<feature type="compositionally biased region" description="Low complexity" evidence="1">
    <location>
        <begin position="430"/>
        <end position="446"/>
    </location>
</feature>
<dbReference type="AlphaFoldDB" id="A0A1V8SY16"/>
<feature type="signal peptide" evidence="2">
    <location>
        <begin position="1"/>
        <end position="24"/>
    </location>
</feature>
<name>A0A1V8SY16_9PEZI</name>
<comment type="caution">
    <text evidence="3">The sequence shown here is derived from an EMBL/GenBank/DDBJ whole genome shotgun (WGS) entry which is preliminary data.</text>
</comment>
<sequence length="686" mass="70384">MLLSLPPSLIALIICFLDDRHVSAFPNPEPARVGDYIASGAGETGAPSSSANRTTGAGPVSTGTGSAYASSCDSALSVWNSNSVSWRWASGQRETSTFASAITYDSEAPGTTKVTSVITLCDGYPRVVGRTTAKAGQTYTKTDSWTNTITATLQPEATYPPQPCSIQPDDCVALSSAFDSSLSAAGFLDRGAPLCTVTSVPPISYSTGSAGRECNNCMIVASTARLMYWPISTVEGSGDLCNRTASTITPTATAPRSFVTDGITITSPSVAISFGHMSRADQCGRTINATIVPVNPSEVTSVRGFRALFTHHRFNFADLNYHCFSTNSTNYTIANGAGDDCYQQVPAAAYFGGLNNAVVYDQYVFRTMSQYQSTIWGDYQPQILPPQTMTSAIRRIWGDDCIIHPDGVWDPPIALTAQDSLALPSWGPGATTTSSSVAESTPASPVFPYAPEGAQETGIRGVSRTGGAEHFTAQPFEQGGADGSAMYAQAPSTAADGDNAAATGYRSTPTNEVLIGTTVYTVITATDGSAVWVGDQTTLTAVGTIPNAPVFQVSGNEGSDTMATSTISGGGTSSASGASEPSGTWSPVAAGAWVYSDSATTITASQGGPVVTIGSDVMSAADTGIVKIAASTSSQSTESTSAATSSTIGTPASAALTQSASGAGRLMIVSVQASVLGLGLTAVLLL</sequence>
<reference evidence="4" key="1">
    <citation type="submission" date="2017-03" db="EMBL/GenBank/DDBJ databases">
        <title>Genomes of endolithic fungi from Antarctica.</title>
        <authorList>
            <person name="Coleine C."/>
            <person name="Masonjones S."/>
            <person name="Stajich J.E."/>
        </authorList>
    </citation>
    <scope>NUCLEOTIDE SEQUENCE [LARGE SCALE GENOMIC DNA]</scope>
    <source>
        <strain evidence="4">CCFEE 5527</strain>
    </source>
</reference>
<dbReference type="InParanoid" id="A0A1V8SY16"/>
<evidence type="ECO:0000256" key="2">
    <source>
        <dbReference type="SAM" id="SignalP"/>
    </source>
</evidence>
<feature type="region of interest" description="Disordered" evidence="1">
    <location>
        <begin position="557"/>
        <end position="583"/>
    </location>
</feature>
<accession>A0A1V8SY16</accession>
<protein>
    <submittedName>
        <fullName evidence="3">Uncharacterized protein</fullName>
    </submittedName>
</protein>
<dbReference type="OrthoDB" id="3944128at2759"/>
<dbReference type="EMBL" id="NAJO01000023">
    <property type="protein sequence ID" value="OQO03969.1"/>
    <property type="molecule type" value="Genomic_DNA"/>
</dbReference>
<feature type="region of interest" description="Disordered" evidence="1">
    <location>
        <begin position="426"/>
        <end position="452"/>
    </location>
</feature>
<feature type="chain" id="PRO_5012618996" evidence="2">
    <location>
        <begin position="25"/>
        <end position="686"/>
    </location>
</feature>
<evidence type="ECO:0000256" key="1">
    <source>
        <dbReference type="SAM" id="MobiDB-lite"/>
    </source>
</evidence>
<feature type="compositionally biased region" description="Polar residues" evidence="1">
    <location>
        <begin position="46"/>
        <end position="63"/>
    </location>
</feature>
<dbReference type="Proteomes" id="UP000192596">
    <property type="component" value="Unassembled WGS sequence"/>
</dbReference>
<evidence type="ECO:0000313" key="3">
    <source>
        <dbReference type="EMBL" id="OQO03969.1"/>
    </source>
</evidence>